<name>A0A916YED5_9MICO</name>
<dbReference type="PRINTS" id="PR00455">
    <property type="entry name" value="HTHTETR"/>
</dbReference>
<organism evidence="4 5">
    <name type="scientific">Microbacterium faecale</name>
    <dbReference type="NCBI Taxonomy" id="1804630"/>
    <lineage>
        <taxon>Bacteria</taxon>
        <taxon>Bacillati</taxon>
        <taxon>Actinomycetota</taxon>
        <taxon>Actinomycetes</taxon>
        <taxon>Micrococcales</taxon>
        <taxon>Microbacteriaceae</taxon>
        <taxon>Microbacterium</taxon>
    </lineage>
</organism>
<dbReference type="Gene3D" id="1.10.357.10">
    <property type="entry name" value="Tetracycline Repressor, domain 2"/>
    <property type="match status" value="1"/>
</dbReference>
<dbReference type="InterPro" id="IPR009057">
    <property type="entry name" value="Homeodomain-like_sf"/>
</dbReference>
<dbReference type="PANTHER" id="PTHR30055">
    <property type="entry name" value="HTH-TYPE TRANSCRIPTIONAL REGULATOR RUTR"/>
    <property type="match status" value="1"/>
</dbReference>
<dbReference type="Pfam" id="PF00440">
    <property type="entry name" value="TetR_N"/>
    <property type="match status" value="1"/>
</dbReference>
<dbReference type="GO" id="GO:0000976">
    <property type="term" value="F:transcription cis-regulatory region binding"/>
    <property type="evidence" value="ECO:0007669"/>
    <property type="project" value="TreeGrafter"/>
</dbReference>
<dbReference type="SUPFAM" id="SSF48498">
    <property type="entry name" value="Tetracyclin repressor-like, C-terminal domain"/>
    <property type="match status" value="1"/>
</dbReference>
<dbReference type="InterPro" id="IPR050109">
    <property type="entry name" value="HTH-type_TetR-like_transc_reg"/>
</dbReference>
<evidence type="ECO:0000259" key="3">
    <source>
        <dbReference type="PROSITE" id="PS50977"/>
    </source>
</evidence>
<reference evidence="4" key="1">
    <citation type="journal article" date="2014" name="Int. J. Syst. Evol. Microbiol.">
        <title>Complete genome sequence of Corynebacterium casei LMG S-19264T (=DSM 44701T), isolated from a smear-ripened cheese.</title>
        <authorList>
            <consortium name="US DOE Joint Genome Institute (JGI-PGF)"/>
            <person name="Walter F."/>
            <person name="Albersmeier A."/>
            <person name="Kalinowski J."/>
            <person name="Ruckert C."/>
        </authorList>
    </citation>
    <scope>NUCLEOTIDE SEQUENCE</scope>
    <source>
        <strain evidence="4">CGMCC 1.15152</strain>
    </source>
</reference>
<dbReference type="InterPro" id="IPR036271">
    <property type="entry name" value="Tet_transcr_reg_TetR-rel_C_sf"/>
</dbReference>
<evidence type="ECO:0000313" key="5">
    <source>
        <dbReference type="Proteomes" id="UP000633205"/>
    </source>
</evidence>
<keyword evidence="5" id="KW-1185">Reference proteome</keyword>
<dbReference type="Proteomes" id="UP000633205">
    <property type="component" value="Unassembled WGS sequence"/>
</dbReference>
<keyword evidence="1 2" id="KW-0238">DNA-binding</keyword>
<dbReference type="SUPFAM" id="SSF46689">
    <property type="entry name" value="Homeodomain-like"/>
    <property type="match status" value="1"/>
</dbReference>
<evidence type="ECO:0000313" key="4">
    <source>
        <dbReference type="EMBL" id="GGD41883.1"/>
    </source>
</evidence>
<dbReference type="AlphaFoldDB" id="A0A916YED5"/>
<dbReference type="InterPro" id="IPR001647">
    <property type="entry name" value="HTH_TetR"/>
</dbReference>
<evidence type="ECO:0000256" key="2">
    <source>
        <dbReference type="PROSITE-ProRule" id="PRU00335"/>
    </source>
</evidence>
<accession>A0A916YED5</accession>
<dbReference type="PANTHER" id="PTHR30055:SF200">
    <property type="entry name" value="HTH-TYPE TRANSCRIPTIONAL REPRESSOR BDCR"/>
    <property type="match status" value="1"/>
</dbReference>
<dbReference type="EMBL" id="BMHO01000001">
    <property type="protein sequence ID" value="GGD41883.1"/>
    <property type="molecule type" value="Genomic_DNA"/>
</dbReference>
<sequence length="183" mass="19704">MTSTRAAIVSSAERTFDHHGFAATGMDRLTEAAGVSTRTLYKHVGSKSLLMVAVLEERADRFFAALLVESVDALFTGLGQWVAEEGSRGCLFLRAQGETAGEDEGVSAAVASYRDRLRALIRRVVARDLGHDDERTATQVLLLFEGATSAAAYLGPDSIERAREAVAVLMSAPPHDHDSERKA</sequence>
<dbReference type="GO" id="GO:0003700">
    <property type="term" value="F:DNA-binding transcription factor activity"/>
    <property type="evidence" value="ECO:0007669"/>
    <property type="project" value="TreeGrafter"/>
</dbReference>
<protein>
    <recommendedName>
        <fullName evidence="3">HTH tetR-type domain-containing protein</fullName>
    </recommendedName>
</protein>
<dbReference type="PROSITE" id="PS50977">
    <property type="entry name" value="HTH_TETR_2"/>
    <property type="match status" value="1"/>
</dbReference>
<evidence type="ECO:0000256" key="1">
    <source>
        <dbReference type="ARBA" id="ARBA00023125"/>
    </source>
</evidence>
<dbReference type="RefSeq" id="WP_188712407.1">
    <property type="nucleotide sequence ID" value="NZ_BMHO01000001.1"/>
</dbReference>
<comment type="caution">
    <text evidence="4">The sequence shown here is derived from an EMBL/GenBank/DDBJ whole genome shotgun (WGS) entry which is preliminary data.</text>
</comment>
<gene>
    <name evidence="4" type="ORF">GCM10010915_23590</name>
</gene>
<proteinExistence type="predicted"/>
<feature type="domain" description="HTH tetR-type" evidence="3">
    <location>
        <begin position="2"/>
        <end position="62"/>
    </location>
</feature>
<reference evidence="4" key="2">
    <citation type="submission" date="2020-09" db="EMBL/GenBank/DDBJ databases">
        <authorList>
            <person name="Sun Q."/>
            <person name="Zhou Y."/>
        </authorList>
    </citation>
    <scope>NUCLEOTIDE SEQUENCE</scope>
    <source>
        <strain evidence="4">CGMCC 1.15152</strain>
    </source>
</reference>
<feature type="DNA-binding region" description="H-T-H motif" evidence="2">
    <location>
        <begin position="25"/>
        <end position="44"/>
    </location>
</feature>